<dbReference type="PANTHER" id="PTHR36932">
    <property type="entry name" value="CAPSULAR POLYSACCHARIDE BIOSYNTHESIS PROTEIN"/>
    <property type="match status" value="1"/>
</dbReference>
<dbReference type="InterPro" id="IPR042099">
    <property type="entry name" value="ANL_N_sf"/>
</dbReference>
<dbReference type="GO" id="GO:0016874">
    <property type="term" value="F:ligase activity"/>
    <property type="evidence" value="ECO:0007669"/>
    <property type="project" value="UniProtKB-KW"/>
</dbReference>
<dbReference type="RefSeq" id="WP_091744533.1">
    <property type="nucleotide sequence ID" value="NZ_FODY01000004.1"/>
</dbReference>
<dbReference type="AlphaFoldDB" id="A0A1H8S1X0"/>
<sequence length="438" mass="50674">MIRINPVVKFLVNPVFIKERFLLKRSEKYSQDQLQSLKMKRLQDLCIYAYENCGYYREIFNQTGFNPERLRYFDQIKCLPFLTKEIVRNNLAGLTSKKMKSSQLEYVTTGGSTGTPLGFYLQKNVTYPLTYAYEWRQYNWGRINFFDKRARIRGLVIQKGIFQKTSDTLFLSAFHLIEKNAVEYVRLLESFCPNFIEAYPSAILFLAKWIINNSLKPILPNLKAIFLSSETVSMEQKEVISQAFSGVKVFNKYGNCEQATIIGQCELGRLHEFEEYSYTEYLDDDNNPVTEGIANLVSTSFVNKATVLIRYKTDDIVELGKEKCLCGRNHRVIENIVGRTHEYLLGRDGQHITIAAINSHSDAFDEVLGFQYYQEIPGEAIIKVICEDKLSKQRKEKMMAEATFRSAGLIKFKVQQVEDLVKSPRGKSLYIVRRCKGE</sequence>
<evidence type="ECO:0000313" key="2">
    <source>
        <dbReference type="Proteomes" id="UP000198847"/>
    </source>
</evidence>
<reference evidence="1 2" key="1">
    <citation type="submission" date="2016-10" db="EMBL/GenBank/DDBJ databases">
        <authorList>
            <person name="de Groot N.N."/>
        </authorList>
    </citation>
    <scope>NUCLEOTIDE SEQUENCE [LARGE SCALE GENOMIC DNA]</scope>
    <source>
        <strain evidence="1 2">DSM 13305</strain>
    </source>
</reference>
<organism evidence="1 2">
    <name type="scientific">Propionispora vibrioides</name>
    <dbReference type="NCBI Taxonomy" id="112903"/>
    <lineage>
        <taxon>Bacteria</taxon>
        <taxon>Bacillati</taxon>
        <taxon>Bacillota</taxon>
        <taxon>Negativicutes</taxon>
        <taxon>Selenomonadales</taxon>
        <taxon>Sporomusaceae</taxon>
        <taxon>Propionispora</taxon>
    </lineage>
</organism>
<dbReference type="OrthoDB" id="580775at2"/>
<evidence type="ECO:0000313" key="1">
    <source>
        <dbReference type="EMBL" id="SEO72526.1"/>
    </source>
</evidence>
<keyword evidence="1" id="KW-0436">Ligase</keyword>
<dbReference type="STRING" id="112903.SAMN04490178_104160"/>
<proteinExistence type="predicted"/>
<keyword evidence="2" id="KW-1185">Reference proteome</keyword>
<dbReference type="Gene3D" id="3.40.50.12780">
    <property type="entry name" value="N-terminal domain of ligase-like"/>
    <property type="match status" value="1"/>
</dbReference>
<dbReference type="PANTHER" id="PTHR36932:SF1">
    <property type="entry name" value="CAPSULAR POLYSACCHARIDE BIOSYNTHESIS PROTEIN"/>
    <property type="match status" value="1"/>
</dbReference>
<dbReference type="Proteomes" id="UP000198847">
    <property type="component" value="Unassembled WGS sequence"/>
</dbReference>
<name>A0A1H8S1X0_9FIRM</name>
<gene>
    <name evidence="1" type="ORF">SAMN04490178_104160</name>
</gene>
<dbReference type="SUPFAM" id="SSF56801">
    <property type="entry name" value="Acetyl-CoA synthetase-like"/>
    <property type="match status" value="1"/>
</dbReference>
<dbReference type="EMBL" id="FODY01000004">
    <property type="protein sequence ID" value="SEO72526.1"/>
    <property type="molecule type" value="Genomic_DNA"/>
</dbReference>
<protein>
    <submittedName>
        <fullName evidence="1">Phenylacetate-CoA ligase</fullName>
    </submittedName>
</protein>
<dbReference type="InterPro" id="IPR053158">
    <property type="entry name" value="CapK_Type1_Caps_Biosynth"/>
</dbReference>
<accession>A0A1H8S1X0</accession>